<evidence type="ECO:0000313" key="1">
    <source>
        <dbReference type="EMBL" id="KAJ2897961.1"/>
    </source>
</evidence>
<sequence>MLLITKFLLLRQRRQLFPLVRRLGLLEAIPDLPLLQRFTTHVAPIPESEASLRPSGRRDRHNWTPEGDEKLLRLVTKYGLKWKRISKEMDLGLAAMSYRRRWEVLQATKQGAWTLTEDRKLEQNVAALAQTKKFGSYGWWVQIARLMDTERSPRDCYWRWSNVINKPGGAPNASLRASDLNTETWLEDELSRFDGALSALLDTGDSAAAIDRASEEEPWLVPVVEPRFTQPAGFWILISEMVGTRTAQQCRNYWVALDRLSKSGSRLRKAAMSIAETKQLARLVEKHGRKWQFIQEHHFPHLPRGYLFKVYAQWMATASAYKVDLHSVNPEEMLVDYTPGACTALRRTGANGLYDPSGSMCFVRVAQSVSPLVPFHLALIPSIGDGQVSRLKKTK</sequence>
<gene>
    <name evidence="1" type="ORF">IWW38_001548</name>
</gene>
<evidence type="ECO:0000313" key="2">
    <source>
        <dbReference type="Proteomes" id="UP001139981"/>
    </source>
</evidence>
<accession>A0ACC1M617</accession>
<name>A0ACC1M617_9FUNG</name>
<organism evidence="1 2">
    <name type="scientific">Coemansia aciculifera</name>
    <dbReference type="NCBI Taxonomy" id="417176"/>
    <lineage>
        <taxon>Eukaryota</taxon>
        <taxon>Fungi</taxon>
        <taxon>Fungi incertae sedis</taxon>
        <taxon>Zoopagomycota</taxon>
        <taxon>Kickxellomycotina</taxon>
        <taxon>Kickxellomycetes</taxon>
        <taxon>Kickxellales</taxon>
        <taxon>Kickxellaceae</taxon>
        <taxon>Coemansia</taxon>
    </lineage>
</organism>
<reference evidence="1" key="1">
    <citation type="submission" date="2022-07" db="EMBL/GenBank/DDBJ databases">
        <title>Phylogenomic reconstructions and comparative analyses of Kickxellomycotina fungi.</title>
        <authorList>
            <person name="Reynolds N.K."/>
            <person name="Stajich J.E."/>
            <person name="Barry K."/>
            <person name="Grigoriev I.V."/>
            <person name="Crous P."/>
            <person name="Smith M.E."/>
        </authorList>
    </citation>
    <scope>NUCLEOTIDE SEQUENCE</scope>
    <source>
        <strain evidence="1">CBS 190363</strain>
    </source>
</reference>
<protein>
    <submittedName>
        <fullName evidence="1">Uncharacterized protein</fullName>
    </submittedName>
</protein>
<comment type="caution">
    <text evidence="1">The sequence shown here is derived from an EMBL/GenBank/DDBJ whole genome shotgun (WGS) entry which is preliminary data.</text>
</comment>
<dbReference type="Proteomes" id="UP001139981">
    <property type="component" value="Unassembled WGS sequence"/>
</dbReference>
<feature type="non-terminal residue" evidence="1">
    <location>
        <position position="395"/>
    </location>
</feature>
<proteinExistence type="predicted"/>
<keyword evidence="2" id="KW-1185">Reference proteome</keyword>
<dbReference type="EMBL" id="JANBVB010000085">
    <property type="protein sequence ID" value="KAJ2897961.1"/>
    <property type="molecule type" value="Genomic_DNA"/>
</dbReference>